<evidence type="ECO:0000256" key="2">
    <source>
        <dbReference type="ARBA" id="ARBA00022448"/>
    </source>
</evidence>
<feature type="domain" description="Membrane insertase YidC/Oxa/ALB C-terminal" evidence="11">
    <location>
        <begin position="29"/>
        <end position="227"/>
    </location>
</feature>
<keyword evidence="5" id="KW-0653">Protein transport</keyword>
<gene>
    <name evidence="12" type="ORF">A2750_01580</name>
</gene>
<dbReference type="PANTHER" id="PTHR12428:SF65">
    <property type="entry name" value="CYTOCHROME C OXIDASE ASSEMBLY PROTEIN COX18, MITOCHONDRIAL"/>
    <property type="match status" value="1"/>
</dbReference>
<protein>
    <recommendedName>
        <fullName evidence="11">Membrane insertase YidC/Oxa/ALB C-terminal domain-containing protein</fullName>
    </recommendedName>
</protein>
<keyword evidence="2" id="KW-0813">Transport</keyword>
<keyword evidence="6 10" id="KW-1133">Transmembrane helix</keyword>
<comment type="similarity">
    <text evidence="9">Belongs to the OXA1/ALB3/YidC family.</text>
</comment>
<keyword evidence="7 10" id="KW-0472">Membrane</keyword>
<dbReference type="AlphaFoldDB" id="A0A1F8F695"/>
<dbReference type="CDD" id="cd20070">
    <property type="entry name" value="5TM_YidC_Alb3"/>
    <property type="match status" value="1"/>
</dbReference>
<dbReference type="InterPro" id="IPR047196">
    <property type="entry name" value="YidC_ALB_C"/>
</dbReference>
<dbReference type="EMBL" id="MGJL01000019">
    <property type="protein sequence ID" value="OGN07799.1"/>
    <property type="molecule type" value="Genomic_DNA"/>
</dbReference>
<comment type="caution">
    <text evidence="12">The sequence shown here is derived from an EMBL/GenBank/DDBJ whole genome shotgun (WGS) entry which is preliminary data.</text>
</comment>
<name>A0A1F8F695_9BACT</name>
<keyword evidence="4 9" id="KW-0812">Transmembrane</keyword>
<dbReference type="Proteomes" id="UP000178023">
    <property type="component" value="Unassembled WGS sequence"/>
</dbReference>
<dbReference type="NCBIfam" id="TIGR03592">
    <property type="entry name" value="yidC_oxa1_cterm"/>
    <property type="match status" value="1"/>
</dbReference>
<evidence type="ECO:0000256" key="4">
    <source>
        <dbReference type="ARBA" id="ARBA00022692"/>
    </source>
</evidence>
<organism evidence="12 13">
    <name type="scientific">Candidatus Yanofskybacteria bacterium RIFCSPHIGHO2_01_FULL_45_42</name>
    <dbReference type="NCBI Taxonomy" id="1802671"/>
    <lineage>
        <taxon>Bacteria</taxon>
        <taxon>Candidatus Yanofskyibacteriota</taxon>
    </lineage>
</organism>
<dbReference type="GO" id="GO:0005886">
    <property type="term" value="C:plasma membrane"/>
    <property type="evidence" value="ECO:0007669"/>
    <property type="project" value="UniProtKB-SubCell"/>
</dbReference>
<keyword evidence="3" id="KW-1003">Cell membrane</keyword>
<evidence type="ECO:0000259" key="11">
    <source>
        <dbReference type="Pfam" id="PF02096"/>
    </source>
</evidence>
<dbReference type="GO" id="GO:0015031">
    <property type="term" value="P:protein transport"/>
    <property type="evidence" value="ECO:0007669"/>
    <property type="project" value="UniProtKB-KW"/>
</dbReference>
<dbReference type="PANTHER" id="PTHR12428">
    <property type="entry name" value="OXA1"/>
    <property type="match status" value="1"/>
</dbReference>
<dbReference type="InterPro" id="IPR001708">
    <property type="entry name" value="YidC/ALB3/OXA1/COX18"/>
</dbReference>
<evidence type="ECO:0000256" key="8">
    <source>
        <dbReference type="ARBA" id="ARBA00023186"/>
    </source>
</evidence>
<evidence type="ECO:0000256" key="9">
    <source>
        <dbReference type="RuleBase" id="RU003945"/>
    </source>
</evidence>
<accession>A0A1F8F695</accession>
<keyword evidence="8" id="KW-0143">Chaperone</keyword>
<evidence type="ECO:0000256" key="6">
    <source>
        <dbReference type="ARBA" id="ARBA00022989"/>
    </source>
</evidence>
<proteinExistence type="inferred from homology"/>
<evidence type="ECO:0000256" key="1">
    <source>
        <dbReference type="ARBA" id="ARBA00004651"/>
    </source>
</evidence>
<evidence type="ECO:0000256" key="7">
    <source>
        <dbReference type="ARBA" id="ARBA00023136"/>
    </source>
</evidence>
<evidence type="ECO:0000313" key="12">
    <source>
        <dbReference type="EMBL" id="OGN07799.1"/>
    </source>
</evidence>
<reference evidence="12 13" key="1">
    <citation type="journal article" date="2016" name="Nat. Commun.">
        <title>Thousands of microbial genomes shed light on interconnected biogeochemical processes in an aquifer system.</title>
        <authorList>
            <person name="Anantharaman K."/>
            <person name="Brown C.T."/>
            <person name="Hug L.A."/>
            <person name="Sharon I."/>
            <person name="Castelle C.J."/>
            <person name="Probst A.J."/>
            <person name="Thomas B.C."/>
            <person name="Singh A."/>
            <person name="Wilkins M.J."/>
            <person name="Karaoz U."/>
            <person name="Brodie E.L."/>
            <person name="Williams K.H."/>
            <person name="Hubbard S.S."/>
            <person name="Banfield J.F."/>
        </authorList>
    </citation>
    <scope>NUCLEOTIDE SEQUENCE [LARGE SCALE GENOMIC DNA]</scope>
</reference>
<comment type="subcellular location">
    <subcellularLocation>
        <location evidence="1">Cell membrane</location>
        <topology evidence="1">Multi-pass membrane protein</topology>
    </subcellularLocation>
    <subcellularLocation>
        <location evidence="9">Membrane</location>
        <topology evidence="9">Multi-pass membrane protein</topology>
    </subcellularLocation>
</comment>
<feature type="transmembrane region" description="Helical" evidence="10">
    <location>
        <begin position="29"/>
        <end position="49"/>
    </location>
</feature>
<evidence type="ECO:0000256" key="3">
    <source>
        <dbReference type="ARBA" id="ARBA00022475"/>
    </source>
</evidence>
<sequence>MSLLFNEILYRPLLNLLIAIYNNLPGQDFGLAIVLLTFLIKIVFFPLTLKTARSQKALAELNPEISAIKEKYKNDKSSQSAAIMALYKDKKINPLAGCLPLLIQLPILVALYRVFLDGVKPENLNMLYAFVHNPGELNKIFLGLVEITAKSPWLAFLAGGLQMIQAKVSAKNMPVGGNKELSALSSQMLYFFPVMIIIIGWNLPAGVMLYWVASTLFSIGEQWFVKRNGPK</sequence>
<dbReference type="GO" id="GO:0051205">
    <property type="term" value="P:protein insertion into membrane"/>
    <property type="evidence" value="ECO:0007669"/>
    <property type="project" value="TreeGrafter"/>
</dbReference>
<evidence type="ECO:0000256" key="5">
    <source>
        <dbReference type="ARBA" id="ARBA00022927"/>
    </source>
</evidence>
<evidence type="ECO:0000313" key="13">
    <source>
        <dbReference type="Proteomes" id="UP000178023"/>
    </source>
</evidence>
<dbReference type="GO" id="GO:0032977">
    <property type="term" value="F:membrane insertase activity"/>
    <property type="evidence" value="ECO:0007669"/>
    <property type="project" value="InterPro"/>
</dbReference>
<dbReference type="InterPro" id="IPR028055">
    <property type="entry name" value="YidC/Oxa/ALB_C"/>
</dbReference>
<evidence type="ECO:0000256" key="10">
    <source>
        <dbReference type="SAM" id="Phobius"/>
    </source>
</evidence>
<dbReference type="Pfam" id="PF02096">
    <property type="entry name" value="60KD_IMP"/>
    <property type="match status" value="1"/>
</dbReference>
<feature type="transmembrane region" description="Helical" evidence="10">
    <location>
        <begin position="94"/>
        <end position="115"/>
    </location>
</feature>